<feature type="region of interest" description="Disordered" evidence="4">
    <location>
        <begin position="728"/>
        <end position="753"/>
    </location>
</feature>
<evidence type="ECO:0000256" key="4">
    <source>
        <dbReference type="SAM" id="MobiDB-lite"/>
    </source>
</evidence>
<feature type="region of interest" description="Disordered" evidence="4">
    <location>
        <begin position="592"/>
        <end position="712"/>
    </location>
</feature>
<dbReference type="SMART" id="SM00382">
    <property type="entry name" value="AAA"/>
    <property type="match status" value="1"/>
</dbReference>
<dbReference type="SUPFAM" id="SSF56112">
    <property type="entry name" value="Protein kinase-like (PK-like)"/>
    <property type="match status" value="1"/>
</dbReference>
<dbReference type="InterPro" id="IPR003959">
    <property type="entry name" value="ATPase_AAA_core"/>
</dbReference>
<dbReference type="PANTHER" id="PTHR23074">
    <property type="entry name" value="AAA DOMAIN-CONTAINING"/>
    <property type="match status" value="1"/>
</dbReference>
<dbReference type="FunFam" id="3.40.50.300:FF:000093">
    <property type="entry name" value="Fidgetin-like 1"/>
    <property type="match status" value="1"/>
</dbReference>
<dbReference type="Proteomes" id="UP001259832">
    <property type="component" value="Unassembled WGS sequence"/>
</dbReference>
<dbReference type="SUPFAM" id="SSF52540">
    <property type="entry name" value="P-loop containing nucleoside triphosphate hydrolases"/>
    <property type="match status" value="1"/>
</dbReference>
<evidence type="ECO:0000256" key="2">
    <source>
        <dbReference type="ARBA" id="ARBA00022741"/>
    </source>
</evidence>
<feature type="compositionally biased region" description="Basic and acidic residues" evidence="4">
    <location>
        <begin position="664"/>
        <end position="683"/>
    </location>
</feature>
<evidence type="ECO:0000256" key="3">
    <source>
        <dbReference type="ARBA" id="ARBA00022840"/>
    </source>
</evidence>
<dbReference type="InterPro" id="IPR000719">
    <property type="entry name" value="Prot_kinase_dom"/>
</dbReference>
<dbReference type="PROSITE" id="PS00108">
    <property type="entry name" value="PROTEIN_KINASE_ST"/>
    <property type="match status" value="1"/>
</dbReference>
<dbReference type="GO" id="GO:0004672">
    <property type="term" value="F:protein kinase activity"/>
    <property type="evidence" value="ECO:0007669"/>
    <property type="project" value="InterPro"/>
</dbReference>
<feature type="compositionally biased region" description="Pro residues" evidence="4">
    <location>
        <begin position="555"/>
        <end position="568"/>
    </location>
</feature>
<sequence>MEGTTLKTWRLGKKLGSGACSDVYAVESVSSLGSDAGREFVMKLSPLPQIPASKLKNKKRKKTPAERNADALYAEHLLYKNHLRDQPGIPYVPLGAYGEDKGYRFLVIERLGRTLETVLQEQGPIPSATAARLGQEILETLQQMHVKNILYVDVKPENFMLDTDNENKVYCVDFGISDRYVTATGKHKDYKEGTVVGTPTFLSVNCHNGATSSRRDDIESLLYVLIYLMRGDLPWQQVSSDTEGAKIKKNTSVDQLCTSLPREWAAMLQNVRECGFEDRPDYDFFEQQFSKLGGKTGLTSPFEWGSRKTSKAAAKIAVASQDSISDSPVRKRVKSVDESPKAPPPIAVKTKRTAAPEKKKTTPRRTKKAAPKASKTNKKNDKVDEKTVDVDDDVDYNSDVRPQDREVFKAIAGHAAATAAFRKLTQSQIMDDGAARTMYELLRTHGTPESAETQKEILLALGSTRTDRQSVDVLQRLHTTEFGELANLGGKSLLQSQERRGGNEPVPKRRIRLRNQWKKRQNEAPQEGATLEDVQRRYPKLFEGVIQEKKASATPPRPINVQPPPPTVVQPTAPIPARVESNSTRKNDFTFSDDVWSGPRQAAGFAMPSAPSPQSTMAPPPQPALSDLLSKRSRLPHEDPELFGADTRPSPVQQRSPFQTATERLQHDRMTGRARNFDDDQPRSKRGSGRGPPRGVYHPVNQDLLLGGSNDSDSGYIGGSSAVSKKFVSPMNDGGANKDGKKQSTTLDQEDIDPRLKSCDPELIEKIEMEIVDNGDPVTFDDIAGLQFAKKCVNELVIWPMARPDIFTGLRSLPKGLLLFGPPGTGKTLIGKAIASQSGATFFNISASSLTSKWIGQGEKLVRTLFAVASVKQPSVIFIDEIDSLLTQRSSEENEASRRMKTEFLVQLDGAGTKAKDIILVVGATNRPQELDEAARRRFVKRLYIPLPSFEARLDLVSRLLKDNKNDLTDENKTFIANSTKGYSGADVRALCTEAAMGPIRTCTDIRTMDADSVRPINLDDFKEALRGVRSSVAVKDLAFYKEWNEEFGSFAFESHESS</sequence>
<dbReference type="PANTHER" id="PTHR23074:SF17">
    <property type="entry name" value="FIDGETIN-LIKE PROTEIN 1"/>
    <property type="match status" value="1"/>
</dbReference>
<feature type="domain" description="Protein kinase" evidence="5">
    <location>
        <begin position="9"/>
        <end position="290"/>
    </location>
</feature>
<gene>
    <name evidence="6" type="ORF">P3T76_009669</name>
</gene>
<protein>
    <submittedName>
        <fullName evidence="6">Fidgetin-like protein 1</fullName>
    </submittedName>
</protein>
<dbReference type="PROSITE" id="PS00674">
    <property type="entry name" value="AAA"/>
    <property type="match status" value="1"/>
</dbReference>
<proteinExistence type="inferred from homology"/>
<dbReference type="InterPro" id="IPR003960">
    <property type="entry name" value="ATPase_AAA_CS"/>
</dbReference>
<dbReference type="InterPro" id="IPR003593">
    <property type="entry name" value="AAA+_ATPase"/>
</dbReference>
<feature type="compositionally biased region" description="Polar residues" evidence="4">
    <location>
        <begin position="650"/>
        <end position="663"/>
    </location>
</feature>
<dbReference type="InterPro" id="IPR027417">
    <property type="entry name" value="P-loop_NTPase"/>
</dbReference>
<dbReference type="InterPro" id="IPR011009">
    <property type="entry name" value="Kinase-like_dom_sf"/>
</dbReference>
<evidence type="ECO:0000313" key="7">
    <source>
        <dbReference type="Proteomes" id="UP001259832"/>
    </source>
</evidence>
<dbReference type="InterPro" id="IPR008271">
    <property type="entry name" value="Ser/Thr_kinase_AS"/>
</dbReference>
<keyword evidence="3" id="KW-0067">ATP-binding</keyword>
<comment type="similarity">
    <text evidence="1">Belongs to the AAA ATPase family.</text>
</comment>
<dbReference type="AlphaFoldDB" id="A0AAD9GG77"/>
<evidence type="ECO:0000313" key="6">
    <source>
        <dbReference type="EMBL" id="KAK1937932.1"/>
    </source>
</evidence>
<evidence type="ECO:0000259" key="5">
    <source>
        <dbReference type="PROSITE" id="PS50011"/>
    </source>
</evidence>
<feature type="compositionally biased region" description="Basic residues" evidence="4">
    <location>
        <begin position="361"/>
        <end position="370"/>
    </location>
</feature>
<comment type="caution">
    <text evidence="6">The sequence shown here is derived from an EMBL/GenBank/DDBJ whole genome shotgun (WGS) entry which is preliminary data.</text>
</comment>
<dbReference type="SMART" id="SM00220">
    <property type="entry name" value="S_TKc"/>
    <property type="match status" value="1"/>
</dbReference>
<name>A0AAD9GG77_9STRA</name>
<keyword evidence="2" id="KW-0547">Nucleotide-binding</keyword>
<feature type="region of interest" description="Disordered" evidence="4">
    <location>
        <begin position="320"/>
        <end position="386"/>
    </location>
</feature>
<dbReference type="Pfam" id="PF00069">
    <property type="entry name" value="Pkinase"/>
    <property type="match status" value="1"/>
</dbReference>
<dbReference type="Gene3D" id="3.40.50.300">
    <property type="entry name" value="P-loop containing nucleotide triphosphate hydrolases"/>
    <property type="match status" value="1"/>
</dbReference>
<dbReference type="GO" id="GO:0005524">
    <property type="term" value="F:ATP binding"/>
    <property type="evidence" value="ECO:0007669"/>
    <property type="project" value="UniProtKB-KW"/>
</dbReference>
<dbReference type="Pfam" id="PF00004">
    <property type="entry name" value="AAA"/>
    <property type="match status" value="1"/>
</dbReference>
<accession>A0AAD9GG77</accession>
<feature type="region of interest" description="Disordered" evidence="4">
    <location>
        <begin position="549"/>
        <end position="572"/>
    </location>
</feature>
<dbReference type="Gene3D" id="1.10.510.10">
    <property type="entry name" value="Transferase(Phosphotransferase) domain 1"/>
    <property type="match status" value="1"/>
</dbReference>
<organism evidence="6 7">
    <name type="scientific">Phytophthora citrophthora</name>
    <dbReference type="NCBI Taxonomy" id="4793"/>
    <lineage>
        <taxon>Eukaryota</taxon>
        <taxon>Sar</taxon>
        <taxon>Stramenopiles</taxon>
        <taxon>Oomycota</taxon>
        <taxon>Peronosporomycetes</taxon>
        <taxon>Peronosporales</taxon>
        <taxon>Peronosporaceae</taxon>
        <taxon>Phytophthora</taxon>
    </lineage>
</organism>
<dbReference type="Gene3D" id="1.10.8.60">
    <property type="match status" value="1"/>
</dbReference>
<dbReference type="FunFam" id="1.10.8.60:FF:000022">
    <property type="entry name" value="Fidgetin like 1"/>
    <property type="match status" value="1"/>
</dbReference>
<evidence type="ECO:0000256" key="1">
    <source>
        <dbReference type="ARBA" id="ARBA00006914"/>
    </source>
</evidence>
<dbReference type="EMBL" id="JASMQC010000019">
    <property type="protein sequence ID" value="KAK1937932.1"/>
    <property type="molecule type" value="Genomic_DNA"/>
</dbReference>
<dbReference type="Pfam" id="PF17862">
    <property type="entry name" value="AAA_lid_3"/>
    <property type="match status" value="1"/>
</dbReference>
<dbReference type="Pfam" id="PF09336">
    <property type="entry name" value="Vps4_C"/>
    <property type="match status" value="1"/>
</dbReference>
<dbReference type="InterPro" id="IPR015415">
    <property type="entry name" value="Spast_Vps4_C"/>
</dbReference>
<dbReference type="InterPro" id="IPR050304">
    <property type="entry name" value="MT-severing_AAA_ATPase"/>
</dbReference>
<dbReference type="GO" id="GO:0016887">
    <property type="term" value="F:ATP hydrolysis activity"/>
    <property type="evidence" value="ECO:0007669"/>
    <property type="project" value="InterPro"/>
</dbReference>
<reference evidence="6" key="1">
    <citation type="submission" date="2023-08" db="EMBL/GenBank/DDBJ databases">
        <title>Reference Genome Resource for the Citrus Pathogen Phytophthora citrophthora.</title>
        <authorList>
            <person name="Moller H."/>
            <person name="Coetzee B."/>
            <person name="Rose L.J."/>
            <person name="Van Niekerk J.M."/>
        </authorList>
    </citation>
    <scope>NUCLEOTIDE SEQUENCE</scope>
    <source>
        <strain evidence="6">STE-U-9442</strain>
    </source>
</reference>
<dbReference type="PROSITE" id="PS50011">
    <property type="entry name" value="PROTEIN_KINASE_DOM"/>
    <property type="match status" value="1"/>
</dbReference>
<dbReference type="InterPro" id="IPR041569">
    <property type="entry name" value="AAA_lid_3"/>
</dbReference>
<keyword evidence="7" id="KW-1185">Reference proteome</keyword>